<dbReference type="InterPro" id="IPR011990">
    <property type="entry name" value="TPR-like_helical_dom_sf"/>
</dbReference>
<organism evidence="1 2">
    <name type="scientific">Caloramator mitchellensis</name>
    <dbReference type="NCBI Taxonomy" id="908809"/>
    <lineage>
        <taxon>Bacteria</taxon>
        <taxon>Bacillati</taxon>
        <taxon>Bacillota</taxon>
        <taxon>Clostridia</taxon>
        <taxon>Eubacteriales</taxon>
        <taxon>Clostridiaceae</taxon>
        <taxon>Caloramator</taxon>
    </lineage>
</organism>
<dbReference type="PATRIC" id="fig|908809.3.peg.2191"/>
<evidence type="ECO:0000313" key="2">
    <source>
        <dbReference type="Proteomes" id="UP000052015"/>
    </source>
</evidence>
<dbReference type="RefSeq" id="WP_242859335.1">
    <property type="nucleotide sequence ID" value="NZ_LKHP01000018.1"/>
</dbReference>
<comment type="caution">
    <text evidence="1">The sequence shown here is derived from an EMBL/GenBank/DDBJ whole genome shotgun (WGS) entry which is preliminary data.</text>
</comment>
<reference evidence="1 2" key="1">
    <citation type="submission" date="2015-09" db="EMBL/GenBank/DDBJ databases">
        <title>Draft genome sequence of a Caloramator mitchellensis, a moderate thermophile from the Great Artesian Basin of Australia.</title>
        <authorList>
            <person name="Patel B.K."/>
        </authorList>
    </citation>
    <scope>NUCLEOTIDE SEQUENCE [LARGE SCALE GENOMIC DNA]</scope>
    <source>
        <strain evidence="1 2">VF08</strain>
    </source>
</reference>
<gene>
    <name evidence="1" type="ORF">ABG79_02203</name>
</gene>
<dbReference type="Proteomes" id="UP000052015">
    <property type="component" value="Unassembled WGS sequence"/>
</dbReference>
<dbReference type="AlphaFoldDB" id="A0A0R3JR79"/>
<keyword evidence="2" id="KW-1185">Reference proteome</keyword>
<dbReference type="Gene3D" id="1.25.40.10">
    <property type="entry name" value="Tetratricopeptide repeat domain"/>
    <property type="match status" value="1"/>
</dbReference>
<sequence length="463" mass="54847">MCSNIEYLENLINNGEIDKAENLIYNILESGYKKKELYSILSVIHYYKNNLEYASKYAEFGLKIDPYDFDNNFNLAIINDKLENIKDAEKYFIKAFLYTGNEYIRKTIMQEFSNKYQLLNKVANNFRKFTQKEINILHGTMEIANQMNTYAKGLKKIGCNVKTLSYYKNYLNYKSDIEFNITDINEDLVNDLIQKNDIFHFHFGTSLKLDNSDINDLYKKNKTILMQHWGSDVRRLSVVKKFNSYAKSKVLEEEYIRNKLRFLGNFVKHCVVSDYELFECVKEYYENIYIIKQALNLNDYKNEYLCVNKNNKFTIVHAPTDPEYKGTKYIVRAIEELKLKYDFDFILVSNMPHNEAKKIYKEADLIIDQLHAGAYGLFAIESMALGKPVVGWISDYMFDRYPRELPIIPANPQNIKLVLEYLLQNKDLLEVVGNESRKYVEKYHDINKVFYDILELYCKIYKE</sequence>
<dbReference type="Gene3D" id="3.40.50.2000">
    <property type="entry name" value="Glycogen Phosphorylase B"/>
    <property type="match status" value="1"/>
</dbReference>
<name>A0A0R3JR79_CALMK</name>
<proteinExistence type="predicted"/>
<dbReference type="SUPFAM" id="SSF48452">
    <property type="entry name" value="TPR-like"/>
    <property type="match status" value="1"/>
</dbReference>
<accession>A0A0R3JR79</accession>
<evidence type="ECO:0000313" key="1">
    <source>
        <dbReference type="EMBL" id="KRQ85975.1"/>
    </source>
</evidence>
<dbReference type="SUPFAM" id="SSF53756">
    <property type="entry name" value="UDP-Glycosyltransferase/glycogen phosphorylase"/>
    <property type="match status" value="1"/>
</dbReference>
<protein>
    <submittedName>
        <fullName evidence="1">Uncharacterized protein</fullName>
    </submittedName>
</protein>
<dbReference type="EMBL" id="LKHP01000018">
    <property type="protein sequence ID" value="KRQ85975.1"/>
    <property type="molecule type" value="Genomic_DNA"/>
</dbReference>
<dbReference type="STRING" id="908809.ABG79_02203"/>